<accession>A0A2H1WMI4</accession>
<reference evidence="1" key="1">
    <citation type="submission" date="2016-07" db="EMBL/GenBank/DDBJ databases">
        <authorList>
            <person name="Bretaudeau A."/>
        </authorList>
    </citation>
    <scope>NUCLEOTIDE SEQUENCE</scope>
    <source>
        <strain evidence="1">Rice</strain>
        <tissue evidence="1">Whole body</tissue>
    </source>
</reference>
<organism evidence="1">
    <name type="scientific">Spodoptera frugiperda</name>
    <name type="common">Fall armyworm</name>
    <dbReference type="NCBI Taxonomy" id="7108"/>
    <lineage>
        <taxon>Eukaryota</taxon>
        <taxon>Metazoa</taxon>
        <taxon>Ecdysozoa</taxon>
        <taxon>Arthropoda</taxon>
        <taxon>Hexapoda</taxon>
        <taxon>Insecta</taxon>
        <taxon>Pterygota</taxon>
        <taxon>Neoptera</taxon>
        <taxon>Endopterygota</taxon>
        <taxon>Lepidoptera</taxon>
        <taxon>Glossata</taxon>
        <taxon>Ditrysia</taxon>
        <taxon>Noctuoidea</taxon>
        <taxon>Noctuidae</taxon>
        <taxon>Amphipyrinae</taxon>
        <taxon>Spodoptera</taxon>
    </lineage>
</organism>
<gene>
    <name evidence="1" type="ORF">SFRICE_022616</name>
</gene>
<sequence length="319" mass="36363">MRALVLDDFLLCRGCVYKHTSSHAHDTQTRNNNLWITQRVAPCGNRTRYPLRGSQLPSHQLSKRIHLFINAPLNLKLKDSCNFLLYKPSNERTGHLIVSNHRRPWTPETPVLGVGNLRVVGESRIGKRGSWASGNLTYTTKHNARFVSRRFSVRPWYHSGRAESYVPKQGITAKDFSALGEARGNVRLLLTKNHPVPSPVSRAEALLQFVLHVYVLSSGTNNPNSLNRSTIDQPVPLQRLRKFKQTDEIIRSPLLSSTSTNDIIITVLVMYLHNTSPNSKYQINRTGVRHSCEGCGYYHHRYCSPGTKQEYERDRSERV</sequence>
<evidence type="ECO:0000313" key="1">
    <source>
        <dbReference type="EMBL" id="SOQ54142.1"/>
    </source>
</evidence>
<dbReference type="AlphaFoldDB" id="A0A2H1WMI4"/>
<protein>
    <submittedName>
        <fullName evidence="1">SFRICE_022616</fullName>
    </submittedName>
</protein>
<name>A0A2H1WMI4_SPOFR</name>
<dbReference type="EMBL" id="ODYU01009601">
    <property type="protein sequence ID" value="SOQ54142.1"/>
    <property type="molecule type" value="Genomic_DNA"/>
</dbReference>
<proteinExistence type="predicted"/>